<name>C4JX46_UNCRE</name>
<dbReference type="KEGG" id="ure:UREG_06219"/>
<accession>C4JX46</accession>
<keyword evidence="1" id="KW-0472">Membrane</keyword>
<dbReference type="HOGENOM" id="CLU_1490079_0_0_1"/>
<evidence type="ECO:0000313" key="2">
    <source>
        <dbReference type="EMBL" id="EEP81354.1"/>
    </source>
</evidence>
<evidence type="ECO:0000256" key="1">
    <source>
        <dbReference type="SAM" id="Phobius"/>
    </source>
</evidence>
<gene>
    <name evidence="2" type="ORF">UREG_06219</name>
</gene>
<keyword evidence="1" id="KW-0812">Transmembrane</keyword>
<dbReference type="EMBL" id="CH476618">
    <property type="protein sequence ID" value="EEP81354.1"/>
    <property type="molecule type" value="Genomic_DNA"/>
</dbReference>
<keyword evidence="3" id="KW-1185">Reference proteome</keyword>
<feature type="transmembrane region" description="Helical" evidence="1">
    <location>
        <begin position="67"/>
        <end position="90"/>
    </location>
</feature>
<proteinExistence type="predicted"/>
<dbReference type="eggNOG" id="ENOG502SZDQ">
    <property type="taxonomic scope" value="Eukaryota"/>
</dbReference>
<keyword evidence="1" id="KW-1133">Transmembrane helix</keyword>
<dbReference type="InParanoid" id="C4JX46"/>
<sequence>MADPSAPTGDSGKNTQLLSVIGPIPEIKPAKLARENLLLYSSTLRYTMLGFIPASLLYLFAQQSNSGYMLLSIVAALIFMLYPPPVLGVLNPIRDGINQAMSLDYKLNEGGYIAIKSDEMGVIDIAFQQHHAAPKWILGNHTSPFQGNVSVIRCAYSHNLRIIRDVWRGTVFLQSISSTAR</sequence>
<evidence type="ECO:0000313" key="3">
    <source>
        <dbReference type="Proteomes" id="UP000002058"/>
    </source>
</evidence>
<organism evidence="2 3">
    <name type="scientific">Uncinocarpus reesii (strain UAMH 1704)</name>
    <dbReference type="NCBI Taxonomy" id="336963"/>
    <lineage>
        <taxon>Eukaryota</taxon>
        <taxon>Fungi</taxon>
        <taxon>Dikarya</taxon>
        <taxon>Ascomycota</taxon>
        <taxon>Pezizomycotina</taxon>
        <taxon>Eurotiomycetes</taxon>
        <taxon>Eurotiomycetidae</taxon>
        <taxon>Onygenales</taxon>
        <taxon>Onygenaceae</taxon>
        <taxon>Uncinocarpus</taxon>
    </lineage>
</organism>
<reference evidence="3" key="1">
    <citation type="journal article" date="2009" name="Genome Res.">
        <title>Comparative genomic analyses of the human fungal pathogens Coccidioides and their relatives.</title>
        <authorList>
            <person name="Sharpton T.J."/>
            <person name="Stajich J.E."/>
            <person name="Rounsley S.D."/>
            <person name="Gardner M.J."/>
            <person name="Wortman J.R."/>
            <person name="Jordar V.S."/>
            <person name="Maiti R."/>
            <person name="Kodira C.D."/>
            <person name="Neafsey D.E."/>
            <person name="Zeng Q."/>
            <person name="Hung C.-Y."/>
            <person name="McMahan C."/>
            <person name="Muszewska A."/>
            <person name="Grynberg M."/>
            <person name="Mandel M.A."/>
            <person name="Kellner E.M."/>
            <person name="Barker B.M."/>
            <person name="Galgiani J.N."/>
            <person name="Orbach M.J."/>
            <person name="Kirkland T.N."/>
            <person name="Cole G.T."/>
            <person name="Henn M.R."/>
            <person name="Birren B.W."/>
            <person name="Taylor J.W."/>
        </authorList>
    </citation>
    <scope>NUCLEOTIDE SEQUENCE [LARGE SCALE GENOMIC DNA]</scope>
    <source>
        <strain evidence="3">UAMH 1704</strain>
    </source>
</reference>
<dbReference type="Proteomes" id="UP000002058">
    <property type="component" value="Unassembled WGS sequence"/>
</dbReference>
<dbReference type="OMA" id="HIFYENG"/>
<protein>
    <submittedName>
        <fullName evidence="2">Uncharacterized protein</fullName>
    </submittedName>
</protein>
<dbReference type="GeneID" id="8441896"/>
<dbReference type="AlphaFoldDB" id="C4JX46"/>
<feature type="transmembrane region" description="Helical" evidence="1">
    <location>
        <begin position="37"/>
        <end position="61"/>
    </location>
</feature>
<dbReference type="OrthoDB" id="4200744at2759"/>
<dbReference type="RefSeq" id="XP_002583252.1">
    <property type="nucleotide sequence ID" value="XM_002583206.1"/>
</dbReference>
<dbReference type="VEuPathDB" id="FungiDB:UREG_06219"/>